<feature type="domain" description="HTH luxR-type" evidence="3">
    <location>
        <begin position="784"/>
        <end position="849"/>
    </location>
</feature>
<dbReference type="PANTHER" id="PTHR16305:SF35">
    <property type="entry name" value="TRANSCRIPTIONAL ACTIVATOR DOMAIN"/>
    <property type="match status" value="1"/>
</dbReference>
<dbReference type="SUPFAM" id="SSF46894">
    <property type="entry name" value="C-terminal effector domain of the bipartite response regulators"/>
    <property type="match status" value="1"/>
</dbReference>
<dbReference type="Pfam" id="PF13191">
    <property type="entry name" value="AAA_16"/>
    <property type="match status" value="1"/>
</dbReference>
<dbReference type="EMBL" id="BMDU01000004">
    <property type="protein sequence ID" value="GFZ91262.1"/>
    <property type="molecule type" value="Genomic_DNA"/>
</dbReference>
<dbReference type="RefSeq" id="WP_065846726.1">
    <property type="nucleotide sequence ID" value="NZ_BMDU01000004.1"/>
</dbReference>
<evidence type="ECO:0000259" key="3">
    <source>
        <dbReference type="PROSITE" id="PS50043"/>
    </source>
</evidence>
<dbReference type="Gene3D" id="3.40.50.300">
    <property type="entry name" value="P-loop containing nucleotide triphosphate hydrolases"/>
    <property type="match status" value="1"/>
</dbReference>
<dbReference type="PROSITE" id="PS00622">
    <property type="entry name" value="HTH_LUXR_1"/>
    <property type="match status" value="1"/>
</dbReference>
<name>A0ABQ1EX37_SPHSA</name>
<protein>
    <submittedName>
        <fullName evidence="4">LuxR family transcriptional regulator</fullName>
    </submittedName>
</protein>
<evidence type="ECO:0000256" key="1">
    <source>
        <dbReference type="ARBA" id="ARBA00022741"/>
    </source>
</evidence>
<evidence type="ECO:0000256" key="2">
    <source>
        <dbReference type="ARBA" id="ARBA00022840"/>
    </source>
</evidence>
<dbReference type="InterPro" id="IPR016032">
    <property type="entry name" value="Sig_transdc_resp-reg_C-effctor"/>
</dbReference>
<dbReference type="SUPFAM" id="SSF52540">
    <property type="entry name" value="P-loop containing nucleoside triphosphate hydrolases"/>
    <property type="match status" value="1"/>
</dbReference>
<keyword evidence="1" id="KW-0547">Nucleotide-binding</keyword>
<dbReference type="SMART" id="SM00382">
    <property type="entry name" value="AAA"/>
    <property type="match status" value="1"/>
</dbReference>
<comment type="caution">
    <text evidence="4">The sequence shown here is derived from an EMBL/GenBank/DDBJ whole genome shotgun (WGS) entry which is preliminary data.</text>
</comment>
<dbReference type="SUPFAM" id="SSF48452">
    <property type="entry name" value="TPR-like"/>
    <property type="match status" value="1"/>
</dbReference>
<dbReference type="InterPro" id="IPR036388">
    <property type="entry name" value="WH-like_DNA-bd_sf"/>
</dbReference>
<reference evidence="5" key="1">
    <citation type="journal article" date="2019" name="Int. J. Syst. Evol. Microbiol.">
        <title>The Global Catalogue of Microorganisms (GCM) 10K type strain sequencing project: providing services to taxonomists for standard genome sequencing and annotation.</title>
        <authorList>
            <consortium name="The Broad Institute Genomics Platform"/>
            <consortium name="The Broad Institute Genome Sequencing Center for Infectious Disease"/>
            <person name="Wu L."/>
            <person name="Ma J."/>
        </authorList>
    </citation>
    <scope>NUCLEOTIDE SEQUENCE [LARGE SCALE GENOMIC DNA]</scope>
    <source>
        <strain evidence="5">CCM 7327</strain>
    </source>
</reference>
<keyword evidence="2" id="KW-0067">ATP-binding</keyword>
<evidence type="ECO:0000313" key="4">
    <source>
        <dbReference type="EMBL" id="GFZ91262.1"/>
    </source>
</evidence>
<dbReference type="InterPro" id="IPR003593">
    <property type="entry name" value="AAA+_ATPase"/>
</dbReference>
<dbReference type="Gene3D" id="1.10.10.10">
    <property type="entry name" value="Winged helix-like DNA-binding domain superfamily/Winged helix DNA-binding domain"/>
    <property type="match status" value="1"/>
</dbReference>
<dbReference type="PANTHER" id="PTHR16305">
    <property type="entry name" value="TESTICULAR SOLUBLE ADENYLYL CYCLASE"/>
    <property type="match status" value="1"/>
</dbReference>
<gene>
    <name evidence="4" type="ORF">GCM10019071_21690</name>
</gene>
<dbReference type="CDD" id="cd06170">
    <property type="entry name" value="LuxR_C_like"/>
    <property type="match status" value="1"/>
</dbReference>
<dbReference type="InterPro" id="IPR027417">
    <property type="entry name" value="P-loop_NTPase"/>
</dbReference>
<proteinExistence type="predicted"/>
<dbReference type="InterPro" id="IPR011990">
    <property type="entry name" value="TPR-like_helical_dom_sf"/>
</dbReference>
<dbReference type="InterPro" id="IPR041664">
    <property type="entry name" value="AAA_16"/>
</dbReference>
<dbReference type="Proteomes" id="UP000628109">
    <property type="component" value="Unassembled WGS sequence"/>
</dbReference>
<evidence type="ECO:0000313" key="5">
    <source>
        <dbReference type="Proteomes" id="UP000628109"/>
    </source>
</evidence>
<dbReference type="InterPro" id="IPR000792">
    <property type="entry name" value="Tscrpt_reg_LuxR_C"/>
</dbReference>
<dbReference type="PROSITE" id="PS50043">
    <property type="entry name" value="HTH_LUXR_2"/>
    <property type="match status" value="1"/>
</dbReference>
<dbReference type="Gene3D" id="1.25.40.10">
    <property type="entry name" value="Tetratricopeptide repeat domain"/>
    <property type="match status" value="1"/>
</dbReference>
<accession>A0ABQ1EX37</accession>
<keyword evidence="5" id="KW-1185">Reference proteome</keyword>
<organism evidence="4 5">
    <name type="scientific">Sphingobium fuliginis (strain ATCC 27551)</name>
    <dbReference type="NCBI Taxonomy" id="336203"/>
    <lineage>
        <taxon>Bacteria</taxon>
        <taxon>Pseudomonadati</taxon>
        <taxon>Pseudomonadota</taxon>
        <taxon>Alphaproteobacteria</taxon>
        <taxon>Sphingomonadales</taxon>
        <taxon>Sphingomonadaceae</taxon>
        <taxon>Sphingobium</taxon>
    </lineage>
</organism>
<sequence>MLLERDHILDELDELGRDALAGQGRVVFLVGEAGIGKTSVLRAAAVRLEPHLRLLWAACEDLSAAEALTLLRDLPVIEADALDRANDSGSRLALFNEAIARLRDVPTTLLIEDLHWADDGSIDFVRYLGRRIADQPLLLIISSRNEDLAARVRLGRAANDLPPASRRRFDLARLSSAAVGKLAAAHGLIGSAIHEVTNGNPLLVTEILANGGSRSSSIDDLVVGRADRLDEMARDFLDYCSIIPRRVSLDQVEAHGTPDDALTACMETGLLLTDGAGLAFRHEITRRAVEDALSPLKRKQLHSRELARLEAAGASAARRLHHAIGANDLDTIRRLAPLAARHASSLGAHREAARAWGALLKREAEDLNPEHCQQYAYELHVTADTAGAIEWQERALAIHRAAGDALRQGDALRFLSRLHYVNGDRVLADEAGEAAVTLLEPHSETPELALAYANLAHLAMLADQPRETALWSEKAIPIAHRLGRKDILSTLYNNYGTGLQYSDLERGLDLLDQSIALGIASGSQEHVARAYTNKGWVLMQCRRHGEALSIHDEGILYCRERDLDPWRDYMLGGKALSLLDVGRWGEARETAEPVVLDQNNSYLMRNPAVRALALLAVRRGDPDLERLVEELREHMARGREAPRFTSLALIVAEHCWVSGLDPSEALALLEEAQGLLAPDSSRWDRAALWFWRRKLGDAQDPPADIPVPFACLAKEDIVGAAKAFSKIGLPFEQALALIEGDELQATQGLAILERLSATASAARVRADFIQRGIRRGVRGPRASTRNNGFGLTRREVDVLNAIDKGMTNRQIGERLFVSAKTVDHHVSAILGKLNARTRGEAAAIARERGLLAS</sequence>
<dbReference type="Pfam" id="PF00196">
    <property type="entry name" value="GerE"/>
    <property type="match status" value="1"/>
</dbReference>
<dbReference type="PRINTS" id="PR00038">
    <property type="entry name" value="HTHLUXR"/>
</dbReference>
<dbReference type="SMART" id="SM00421">
    <property type="entry name" value="HTH_LUXR"/>
    <property type="match status" value="1"/>
</dbReference>